<keyword evidence="1" id="KW-1133">Transmembrane helix</keyword>
<keyword evidence="3" id="KW-1185">Reference proteome</keyword>
<dbReference type="RefSeq" id="WP_191618226.1">
    <property type="nucleotide sequence ID" value="NZ_JACYFG010000040.1"/>
</dbReference>
<dbReference type="EMBL" id="JACYFG010000040">
    <property type="protein sequence ID" value="MBD5781122.1"/>
    <property type="molecule type" value="Genomic_DNA"/>
</dbReference>
<name>A0A927IGE8_9BACT</name>
<evidence type="ECO:0000313" key="2">
    <source>
        <dbReference type="EMBL" id="MBD5781122.1"/>
    </source>
</evidence>
<sequence length="96" mass="10868">MLYFQALLLALCIQLNLRCNNHWPAVITFVVMSFLVQLAITLSLGLSLLAVLITTSVNFVFAFLYFFSLGRTQGSSYYWPIMAAGLGLYIGIWYFI</sequence>
<organism evidence="2 3">
    <name type="scientific">Pelagicoccus enzymogenes</name>
    <dbReference type="NCBI Taxonomy" id="2773457"/>
    <lineage>
        <taxon>Bacteria</taxon>
        <taxon>Pseudomonadati</taxon>
        <taxon>Verrucomicrobiota</taxon>
        <taxon>Opitutia</taxon>
        <taxon>Puniceicoccales</taxon>
        <taxon>Pelagicoccaceae</taxon>
        <taxon>Pelagicoccus</taxon>
    </lineage>
</organism>
<gene>
    <name evidence="2" type="ORF">IEN85_16605</name>
</gene>
<dbReference type="Proteomes" id="UP000622317">
    <property type="component" value="Unassembled WGS sequence"/>
</dbReference>
<feature type="transmembrane region" description="Helical" evidence="1">
    <location>
        <begin position="77"/>
        <end position="95"/>
    </location>
</feature>
<evidence type="ECO:0000256" key="1">
    <source>
        <dbReference type="SAM" id="Phobius"/>
    </source>
</evidence>
<proteinExistence type="predicted"/>
<reference evidence="2" key="1">
    <citation type="submission" date="2020-09" db="EMBL/GenBank/DDBJ databases">
        <title>Pelagicoccus enzymogenes sp. nov. with an EPS production, isolated from marine sediment.</title>
        <authorList>
            <person name="Feng X."/>
        </authorList>
    </citation>
    <scope>NUCLEOTIDE SEQUENCE</scope>
    <source>
        <strain evidence="2">NFK12</strain>
    </source>
</reference>
<protein>
    <submittedName>
        <fullName evidence="2">Uncharacterized protein</fullName>
    </submittedName>
</protein>
<keyword evidence="1" id="KW-0472">Membrane</keyword>
<accession>A0A927IGE8</accession>
<comment type="caution">
    <text evidence="2">The sequence shown here is derived from an EMBL/GenBank/DDBJ whole genome shotgun (WGS) entry which is preliminary data.</text>
</comment>
<keyword evidence="1" id="KW-0812">Transmembrane</keyword>
<evidence type="ECO:0000313" key="3">
    <source>
        <dbReference type="Proteomes" id="UP000622317"/>
    </source>
</evidence>
<dbReference type="AlphaFoldDB" id="A0A927IGE8"/>
<feature type="transmembrane region" description="Helical" evidence="1">
    <location>
        <begin position="34"/>
        <end position="65"/>
    </location>
</feature>